<evidence type="ECO:0000313" key="3">
    <source>
        <dbReference type="EnsemblPlants" id="OB0171G10030.1"/>
    </source>
</evidence>
<evidence type="ECO:0000259" key="2">
    <source>
        <dbReference type="Pfam" id="PF02701"/>
    </source>
</evidence>
<evidence type="ECO:0000256" key="1">
    <source>
        <dbReference type="SAM" id="MobiDB-lite"/>
    </source>
</evidence>
<dbReference type="Pfam" id="PF02701">
    <property type="entry name" value="Zn_ribbon_Dof"/>
    <property type="match status" value="1"/>
</dbReference>
<dbReference type="Proteomes" id="UP000006038">
    <property type="component" value="Unassembled WGS sequence"/>
</dbReference>
<keyword evidence="4" id="KW-1185">Reference proteome</keyword>
<sequence length="120" mass="12505">MEIYTTACCRDGVVKKRSTSCRRYWMHGGSLRNIPIGSSTCKRPRAARPTHAAVAATASAGAATTPRFPSSSSSSSQLQQATNATAAANQLVQEAVAMSDDGSHRAVPRTRSHGAGGACR</sequence>
<evidence type="ECO:0000313" key="4">
    <source>
        <dbReference type="Proteomes" id="UP000006038"/>
    </source>
</evidence>
<name>J3KVF9_ORYBR</name>
<organism evidence="3">
    <name type="scientific">Oryza brachyantha</name>
    <name type="common">malo sina</name>
    <dbReference type="NCBI Taxonomy" id="4533"/>
    <lineage>
        <taxon>Eukaryota</taxon>
        <taxon>Viridiplantae</taxon>
        <taxon>Streptophyta</taxon>
        <taxon>Embryophyta</taxon>
        <taxon>Tracheophyta</taxon>
        <taxon>Spermatophyta</taxon>
        <taxon>Magnoliopsida</taxon>
        <taxon>Liliopsida</taxon>
        <taxon>Poales</taxon>
        <taxon>Poaceae</taxon>
        <taxon>BOP clade</taxon>
        <taxon>Oryzoideae</taxon>
        <taxon>Oryzeae</taxon>
        <taxon>Oryzinae</taxon>
        <taxon>Oryza</taxon>
    </lineage>
</organism>
<proteinExistence type="predicted"/>
<dbReference type="Gramene" id="OB0171G10030.1">
    <property type="protein sequence ID" value="OB0171G10030.1"/>
    <property type="gene ID" value="OB0171G10030"/>
</dbReference>
<dbReference type="GO" id="GO:0003677">
    <property type="term" value="F:DNA binding"/>
    <property type="evidence" value="ECO:0007669"/>
    <property type="project" value="InterPro"/>
</dbReference>
<reference evidence="3" key="1">
    <citation type="submission" date="2015-06" db="UniProtKB">
        <authorList>
            <consortium name="EnsemblPlants"/>
        </authorList>
    </citation>
    <scope>IDENTIFICATION</scope>
</reference>
<feature type="compositionally biased region" description="Low complexity" evidence="1">
    <location>
        <begin position="49"/>
        <end position="91"/>
    </location>
</feature>
<feature type="region of interest" description="Disordered" evidence="1">
    <location>
        <begin position="40"/>
        <end position="120"/>
    </location>
</feature>
<accession>J3KVF9</accession>
<dbReference type="GO" id="GO:0006355">
    <property type="term" value="P:regulation of DNA-templated transcription"/>
    <property type="evidence" value="ECO:0007669"/>
    <property type="project" value="InterPro"/>
</dbReference>
<dbReference type="AlphaFoldDB" id="J3KVF9"/>
<dbReference type="InterPro" id="IPR003851">
    <property type="entry name" value="Znf_Dof"/>
</dbReference>
<protein>
    <recommendedName>
        <fullName evidence="2">Dof-type domain-containing protein</fullName>
    </recommendedName>
</protein>
<dbReference type="HOGENOM" id="CLU_2053269_0_0_1"/>
<dbReference type="EnsemblPlants" id="OB0171G10030.1">
    <property type="protein sequence ID" value="OB0171G10030.1"/>
    <property type="gene ID" value="OB0171G10030"/>
</dbReference>
<feature type="domain" description="Dof-type" evidence="2">
    <location>
        <begin position="20"/>
        <end position="43"/>
    </location>
</feature>